<sequence length="194" mass="22015">MLIGLVLAAAVSLSCIFEPRATTEYDQVGGKDIQPAREPEMVISNMVTIVQGLDSANYPDLFSEDFYFVPDPEDVDFMNNHYGPGVYLDWDNLVEVYVAGNLFDRLNYALLNIEVIEVAEETPNTYVGYHEYTLSILPQGGTWTRFSGIAHLYMRVTEDDLWEIIRWDDFRQPEVSDSVNGTWGLLKGEIRATT</sequence>
<reference evidence="1 2" key="1">
    <citation type="submission" date="2024-09" db="EMBL/GenBank/DDBJ databases">
        <authorList>
            <person name="D'Angelo T."/>
        </authorList>
    </citation>
    <scope>NUCLEOTIDE SEQUENCE [LARGE SCALE GENOMIC DNA]</scope>
    <source>
        <strain evidence="1">SAG AM-311-F02</strain>
    </source>
</reference>
<dbReference type="EMBL" id="JBHPEI010000109">
    <property type="protein sequence ID" value="MFC1800296.1"/>
    <property type="molecule type" value="Genomic_DNA"/>
</dbReference>
<name>A0ABV6YQE3_UNCEI</name>
<evidence type="ECO:0000313" key="2">
    <source>
        <dbReference type="Proteomes" id="UP001594288"/>
    </source>
</evidence>
<proteinExistence type="predicted"/>
<organism evidence="1 2">
    <name type="scientific">Eiseniibacteriota bacterium</name>
    <dbReference type="NCBI Taxonomy" id="2212470"/>
    <lineage>
        <taxon>Bacteria</taxon>
        <taxon>Candidatus Eiseniibacteriota</taxon>
    </lineage>
</organism>
<comment type="caution">
    <text evidence="1">The sequence shown here is derived from an EMBL/GenBank/DDBJ whole genome shotgun (WGS) entry which is preliminary data.</text>
</comment>
<dbReference type="Proteomes" id="UP001594288">
    <property type="component" value="Unassembled WGS sequence"/>
</dbReference>
<accession>A0ABV6YQE3</accession>
<protein>
    <recommendedName>
        <fullName evidence="3">SnoaL-like domain-containing protein</fullName>
    </recommendedName>
</protein>
<keyword evidence="2" id="KW-1185">Reference proteome</keyword>
<dbReference type="InterPro" id="IPR032710">
    <property type="entry name" value="NTF2-like_dom_sf"/>
</dbReference>
<gene>
    <name evidence="1" type="ORF">ACFL2Z_05270</name>
</gene>
<dbReference type="SUPFAM" id="SSF54427">
    <property type="entry name" value="NTF2-like"/>
    <property type="match status" value="1"/>
</dbReference>
<evidence type="ECO:0000313" key="1">
    <source>
        <dbReference type="EMBL" id="MFC1800296.1"/>
    </source>
</evidence>
<evidence type="ECO:0008006" key="3">
    <source>
        <dbReference type="Google" id="ProtNLM"/>
    </source>
</evidence>